<dbReference type="Proteomes" id="UP001151518">
    <property type="component" value="Unassembled WGS sequence"/>
</dbReference>
<protein>
    <submittedName>
        <fullName evidence="3">Uncharacterized protein</fullName>
    </submittedName>
</protein>
<evidence type="ECO:0000313" key="4">
    <source>
        <dbReference type="Proteomes" id="UP001151518"/>
    </source>
</evidence>
<evidence type="ECO:0000313" key="3">
    <source>
        <dbReference type="EMBL" id="KAJ2680620.1"/>
    </source>
</evidence>
<dbReference type="AlphaFoldDB" id="A0A9W8GCJ1"/>
<feature type="region of interest" description="Disordered" evidence="1">
    <location>
        <begin position="112"/>
        <end position="157"/>
    </location>
</feature>
<name>A0A9W8GCJ1_9FUNG</name>
<sequence>MAVKNIAALLAMLAAAASPAMALPQGDIMSMFNDENVNFATVDINQIFSDANAALSSGLPALTSMLNNPAVMSSLNAAFSDLATMSIPSDLIGDFSLPTDFAGLTGGSGSNSASVAASGSSGHQSSPSSGSEPSNGPSSGSSSGPRPSSSSEEKSSGAISNFKPVAASIAAVGAIAMAALF</sequence>
<dbReference type="EMBL" id="JANBTW010000004">
    <property type="protein sequence ID" value="KAJ2680620.1"/>
    <property type="molecule type" value="Genomic_DNA"/>
</dbReference>
<accession>A0A9W8GCJ1</accession>
<organism evidence="3 4">
    <name type="scientific">Coemansia spiralis</name>
    <dbReference type="NCBI Taxonomy" id="417178"/>
    <lineage>
        <taxon>Eukaryota</taxon>
        <taxon>Fungi</taxon>
        <taxon>Fungi incertae sedis</taxon>
        <taxon>Zoopagomycota</taxon>
        <taxon>Kickxellomycotina</taxon>
        <taxon>Kickxellomycetes</taxon>
        <taxon>Kickxellales</taxon>
        <taxon>Kickxellaceae</taxon>
        <taxon>Coemansia</taxon>
    </lineage>
</organism>
<evidence type="ECO:0000256" key="1">
    <source>
        <dbReference type="SAM" id="MobiDB-lite"/>
    </source>
</evidence>
<keyword evidence="2" id="KW-0732">Signal</keyword>
<gene>
    <name evidence="3" type="ORF">GGI25_000593</name>
</gene>
<evidence type="ECO:0000256" key="2">
    <source>
        <dbReference type="SAM" id="SignalP"/>
    </source>
</evidence>
<feature type="signal peptide" evidence="2">
    <location>
        <begin position="1"/>
        <end position="22"/>
    </location>
</feature>
<proteinExistence type="predicted"/>
<dbReference type="OrthoDB" id="10292540at2759"/>
<reference evidence="3" key="1">
    <citation type="submission" date="2022-07" db="EMBL/GenBank/DDBJ databases">
        <title>Phylogenomic reconstructions and comparative analyses of Kickxellomycotina fungi.</title>
        <authorList>
            <person name="Reynolds N.K."/>
            <person name="Stajich J.E."/>
            <person name="Barry K."/>
            <person name="Grigoriev I.V."/>
            <person name="Crous P."/>
            <person name="Smith M.E."/>
        </authorList>
    </citation>
    <scope>NUCLEOTIDE SEQUENCE</scope>
    <source>
        <strain evidence="3">NRRL 3115</strain>
    </source>
</reference>
<feature type="chain" id="PRO_5040798688" evidence="2">
    <location>
        <begin position="23"/>
        <end position="181"/>
    </location>
</feature>
<comment type="caution">
    <text evidence="3">The sequence shown here is derived from an EMBL/GenBank/DDBJ whole genome shotgun (WGS) entry which is preliminary data.</text>
</comment>